<comment type="caution">
    <text evidence="2">The sequence shown here is derived from an EMBL/GenBank/DDBJ whole genome shotgun (WGS) entry which is preliminary data.</text>
</comment>
<feature type="compositionally biased region" description="Basic and acidic residues" evidence="1">
    <location>
        <begin position="45"/>
        <end position="65"/>
    </location>
</feature>
<dbReference type="AlphaFoldDB" id="A0AAU9K6Z6"/>
<organism evidence="2 3">
    <name type="scientific">Blepharisma stoltei</name>
    <dbReference type="NCBI Taxonomy" id="1481888"/>
    <lineage>
        <taxon>Eukaryota</taxon>
        <taxon>Sar</taxon>
        <taxon>Alveolata</taxon>
        <taxon>Ciliophora</taxon>
        <taxon>Postciliodesmatophora</taxon>
        <taxon>Heterotrichea</taxon>
        <taxon>Heterotrichida</taxon>
        <taxon>Blepharismidae</taxon>
        <taxon>Blepharisma</taxon>
    </lineage>
</organism>
<accession>A0AAU9K6Z6</accession>
<feature type="compositionally biased region" description="Basic residues" evidence="1">
    <location>
        <begin position="99"/>
        <end position="110"/>
    </location>
</feature>
<gene>
    <name evidence="2" type="ORF">BSTOLATCC_MIC59774</name>
</gene>
<evidence type="ECO:0000313" key="3">
    <source>
        <dbReference type="Proteomes" id="UP001162131"/>
    </source>
</evidence>
<name>A0AAU9K6Z6_9CILI</name>
<feature type="compositionally biased region" description="Polar residues" evidence="1">
    <location>
        <begin position="124"/>
        <end position="134"/>
    </location>
</feature>
<proteinExistence type="predicted"/>
<sequence>MNMEAKPRSYSSGLNPYASAFEPDMIKDSLSSLHVSNEPSQKHQAPTEESKTPMAHEENKSHDGSLKVYTTEFLLSLKNQCTSLPQEISIPQNYAVSLKTKKKKKPKRKRIQSESTALRDVEGQNPQESTSGASETIIPSDKPKE</sequence>
<evidence type="ECO:0000256" key="1">
    <source>
        <dbReference type="SAM" id="MobiDB-lite"/>
    </source>
</evidence>
<dbReference type="EMBL" id="CAJZBQ010000057">
    <property type="protein sequence ID" value="CAG9333967.1"/>
    <property type="molecule type" value="Genomic_DNA"/>
</dbReference>
<dbReference type="Proteomes" id="UP001162131">
    <property type="component" value="Unassembled WGS sequence"/>
</dbReference>
<evidence type="ECO:0000313" key="2">
    <source>
        <dbReference type="EMBL" id="CAG9333967.1"/>
    </source>
</evidence>
<keyword evidence="3" id="KW-1185">Reference proteome</keyword>
<protein>
    <submittedName>
        <fullName evidence="2">Uncharacterized protein</fullName>
    </submittedName>
</protein>
<reference evidence="2" key="1">
    <citation type="submission" date="2021-09" db="EMBL/GenBank/DDBJ databases">
        <authorList>
            <consortium name="AG Swart"/>
            <person name="Singh M."/>
            <person name="Singh A."/>
            <person name="Seah K."/>
            <person name="Emmerich C."/>
        </authorList>
    </citation>
    <scope>NUCLEOTIDE SEQUENCE</scope>
    <source>
        <strain evidence="2">ATCC30299</strain>
    </source>
</reference>
<feature type="region of interest" description="Disordered" evidence="1">
    <location>
        <begin position="99"/>
        <end position="145"/>
    </location>
</feature>
<feature type="region of interest" description="Disordered" evidence="1">
    <location>
        <begin position="29"/>
        <end position="65"/>
    </location>
</feature>
<feature type="compositionally biased region" description="Polar residues" evidence="1">
    <location>
        <begin position="29"/>
        <end position="44"/>
    </location>
</feature>